<name>A0A1C4C3N3_9GAMM</name>
<organism evidence="2 3">
    <name type="scientific">Gilliamella bombicola</name>
    <dbReference type="NCBI Taxonomy" id="1798182"/>
    <lineage>
        <taxon>Bacteria</taxon>
        <taxon>Pseudomonadati</taxon>
        <taxon>Pseudomonadota</taxon>
        <taxon>Gammaproteobacteria</taxon>
        <taxon>Orbales</taxon>
        <taxon>Orbaceae</taxon>
        <taxon>Gilliamella</taxon>
    </lineage>
</organism>
<dbReference type="STRING" id="1798182.GA0061081_10715"/>
<protein>
    <recommendedName>
        <fullName evidence="1">Acyclic terpene utilisation N-terminal domain-containing protein</fullName>
    </recommendedName>
</protein>
<dbReference type="PANTHER" id="PTHR47472">
    <property type="entry name" value="PROPIONYL-COA CARBOXYLASE"/>
    <property type="match status" value="1"/>
</dbReference>
<dbReference type="PANTHER" id="PTHR47472:SF1">
    <property type="entry name" value="DUF1446-DOMAIN-CONTAINING PROTEIN"/>
    <property type="match status" value="1"/>
</dbReference>
<dbReference type="Proteomes" id="UP000199670">
    <property type="component" value="Unassembled WGS sequence"/>
</dbReference>
<feature type="domain" description="Acyclic terpene utilisation N-terminal" evidence="1">
    <location>
        <begin position="4"/>
        <end position="440"/>
    </location>
</feature>
<sequence>MKKIRIGCGAGYAGDRIEPAVELAQKGQIQYLVFECLAERTIAIGQKQKQTNPNAGFNELLEARMRAVLPLCVQNKIKIITNMGSANPQAAGKAIQSIAQSLGLAGLKIAIVEGDDVYQSVVEQDLKLDDINKKVSESDKKIVSANAYLGCEALVDALKAGADIVITGRVADPSLFLSPMIYEFGWSLTDWDKLGKGTLIGHLLECAGQITGGYYADPGYKDVQGLARLGFPIAEINENGEAFITKVPESGGCVNVDTCKEQMLYEIHNPEYYITPDVVADFSKVTFKEIAKDQVAVTGATGREQTKTLKVSVGYLDGFIGEGEMSYAGPGAVDRGQLALDIVKERLSIIGVNADELRFDLIGVNSLHGSKLSQASKPYEVRVRVAGRFKSKSDANLIGNEVEALYTNGPAAGGGAYKSVKEIIAMDSTLIERTLVKPVISYLEV</sequence>
<proteinExistence type="predicted"/>
<reference evidence="3" key="1">
    <citation type="submission" date="2016-08" db="EMBL/GenBank/DDBJ databases">
        <authorList>
            <person name="Varghese N."/>
            <person name="Submissions Spin"/>
        </authorList>
    </citation>
    <scope>NUCLEOTIDE SEQUENCE [LARGE SCALE GENOMIC DNA]</scope>
    <source>
        <strain evidence="3">R-53248</strain>
    </source>
</reference>
<dbReference type="AlphaFoldDB" id="A0A1C4C3N3"/>
<dbReference type="Pfam" id="PF07287">
    <property type="entry name" value="AtuA"/>
    <property type="match status" value="1"/>
</dbReference>
<keyword evidence="3" id="KW-1185">Reference proteome</keyword>
<dbReference type="OrthoDB" id="9763456at2"/>
<dbReference type="EMBL" id="FMAQ01000007">
    <property type="protein sequence ID" value="SCC13690.1"/>
    <property type="molecule type" value="Genomic_DNA"/>
</dbReference>
<evidence type="ECO:0000313" key="3">
    <source>
        <dbReference type="Proteomes" id="UP000199670"/>
    </source>
</evidence>
<dbReference type="InterPro" id="IPR010839">
    <property type="entry name" value="AtuA_N"/>
</dbReference>
<evidence type="ECO:0000259" key="1">
    <source>
        <dbReference type="Pfam" id="PF07287"/>
    </source>
</evidence>
<evidence type="ECO:0000313" key="2">
    <source>
        <dbReference type="EMBL" id="SCC13690.1"/>
    </source>
</evidence>
<dbReference type="RefSeq" id="WP_091348831.1">
    <property type="nucleotide sequence ID" value="NZ_FMAQ01000007.1"/>
</dbReference>
<accession>A0A1C4C3N3</accession>
<gene>
    <name evidence="2" type="ORF">GA0061081_10715</name>
</gene>